<name>A0A914EAR5_9BILA</name>
<feature type="disulfide bond" evidence="2">
    <location>
        <begin position="448"/>
        <end position="482"/>
    </location>
</feature>
<dbReference type="InterPro" id="IPR050316">
    <property type="entry name" value="Tyrosinase/Hemocyanin"/>
</dbReference>
<dbReference type="PROSITE" id="PS00497">
    <property type="entry name" value="TYROSINASE_1"/>
    <property type="match status" value="1"/>
</dbReference>
<dbReference type="GO" id="GO:0046872">
    <property type="term" value="F:metal ion binding"/>
    <property type="evidence" value="ECO:0007669"/>
    <property type="project" value="UniProtKB-KW"/>
</dbReference>
<feature type="domain" description="ShKT" evidence="4">
    <location>
        <begin position="448"/>
        <end position="482"/>
    </location>
</feature>
<evidence type="ECO:0000256" key="3">
    <source>
        <dbReference type="SAM" id="SignalP"/>
    </source>
</evidence>
<dbReference type="Gene3D" id="1.10.1280.10">
    <property type="entry name" value="Di-copper center containing domain from catechol oxidase"/>
    <property type="match status" value="1"/>
</dbReference>
<proteinExistence type="predicted"/>
<feature type="chain" id="PRO_5036673495" evidence="3">
    <location>
        <begin position="25"/>
        <end position="495"/>
    </location>
</feature>
<dbReference type="Pfam" id="PF01549">
    <property type="entry name" value="ShK"/>
    <property type="match status" value="1"/>
</dbReference>
<evidence type="ECO:0000313" key="5">
    <source>
        <dbReference type="Proteomes" id="UP000887540"/>
    </source>
</evidence>
<evidence type="ECO:0000313" key="6">
    <source>
        <dbReference type="WBParaSite" id="ACRNAN_scaffold6720.g16814.t1"/>
    </source>
</evidence>
<comment type="caution">
    <text evidence="2">Lacks conserved residue(s) required for the propagation of feature annotation.</text>
</comment>
<organism evidence="5 6">
    <name type="scientific">Acrobeloides nanus</name>
    <dbReference type="NCBI Taxonomy" id="290746"/>
    <lineage>
        <taxon>Eukaryota</taxon>
        <taxon>Metazoa</taxon>
        <taxon>Ecdysozoa</taxon>
        <taxon>Nematoda</taxon>
        <taxon>Chromadorea</taxon>
        <taxon>Rhabditida</taxon>
        <taxon>Tylenchina</taxon>
        <taxon>Cephalobomorpha</taxon>
        <taxon>Cephaloboidea</taxon>
        <taxon>Cephalobidae</taxon>
        <taxon>Acrobeloides</taxon>
    </lineage>
</organism>
<protein>
    <submittedName>
        <fullName evidence="6">ShKT domain-containing protein</fullName>
    </submittedName>
</protein>
<dbReference type="WBParaSite" id="ACRNAN_scaffold6720.g16814.t1">
    <property type="protein sequence ID" value="ACRNAN_scaffold6720.g16814.t1"/>
    <property type="gene ID" value="ACRNAN_scaffold6720.g16814"/>
</dbReference>
<dbReference type="InterPro" id="IPR002227">
    <property type="entry name" value="Tyrosinase_Cu-bd"/>
</dbReference>
<keyword evidence="1" id="KW-0479">Metal-binding</keyword>
<dbReference type="GO" id="GO:0016491">
    <property type="term" value="F:oxidoreductase activity"/>
    <property type="evidence" value="ECO:0007669"/>
    <property type="project" value="InterPro"/>
</dbReference>
<reference evidence="6" key="1">
    <citation type="submission" date="2022-11" db="UniProtKB">
        <authorList>
            <consortium name="WormBaseParasite"/>
        </authorList>
    </citation>
    <scope>IDENTIFICATION</scope>
</reference>
<dbReference type="PANTHER" id="PTHR11474">
    <property type="entry name" value="TYROSINASE FAMILY MEMBER"/>
    <property type="match status" value="1"/>
</dbReference>
<dbReference type="PROSITE" id="PS51670">
    <property type="entry name" value="SHKT"/>
    <property type="match status" value="1"/>
</dbReference>
<dbReference type="PROSITE" id="PS00498">
    <property type="entry name" value="TYROSINASE_2"/>
    <property type="match status" value="1"/>
</dbReference>
<dbReference type="InterPro" id="IPR003582">
    <property type="entry name" value="ShKT_dom"/>
</dbReference>
<accession>A0A914EAR5</accession>
<feature type="signal peptide" evidence="3">
    <location>
        <begin position="1"/>
        <end position="24"/>
    </location>
</feature>
<keyword evidence="3" id="KW-0732">Signal</keyword>
<dbReference type="PANTHER" id="PTHR11474:SF21">
    <property type="entry name" value="SHKT DOMAIN-CONTAINING PROTEIN"/>
    <property type="match status" value="1"/>
</dbReference>
<evidence type="ECO:0000256" key="2">
    <source>
        <dbReference type="PROSITE-ProRule" id="PRU01005"/>
    </source>
</evidence>
<evidence type="ECO:0000259" key="4">
    <source>
        <dbReference type="PROSITE" id="PS51670"/>
    </source>
</evidence>
<dbReference type="PRINTS" id="PR00092">
    <property type="entry name" value="TYROSINASE"/>
</dbReference>
<dbReference type="SMART" id="SM00254">
    <property type="entry name" value="ShKT"/>
    <property type="match status" value="1"/>
</dbReference>
<dbReference type="Pfam" id="PF00264">
    <property type="entry name" value="Tyrosinase"/>
    <property type="match status" value="1"/>
</dbReference>
<dbReference type="InterPro" id="IPR008922">
    <property type="entry name" value="Di-copper_centre_dom_sf"/>
</dbReference>
<keyword evidence="5" id="KW-1185">Reference proteome</keyword>
<evidence type="ECO:0000256" key="1">
    <source>
        <dbReference type="ARBA" id="ARBA00022723"/>
    </source>
</evidence>
<dbReference type="AlphaFoldDB" id="A0A914EAR5"/>
<sequence length="495" mass="54429">MPEAHGVWLIFTILLGFVPLETVGQGSCAQAPNPSARIICEQLHKWDTNARSVPPKPKAPTLPAIPGQAALVGAELAQIPTSPYQCMDLNCLCGYIGGNACNVKARRREYRTLSDDERQRYHAAVLALKRSGEYDNIARTHAQFAQAGGAHSGPSFLPWHREFVKRFEIAIRMVDPTLAIPYWDTTLDGALPTPSDSIMFTDAFMGMNDGAGNLVRGPFAGWRTLTGRPNIQRRIGAQGMLLTEQNINYVASANNIAQVLSYTAPRQGCPANIDFNALEYTHGNVHLFVGGDMMDQSTSANDPIFFLLHSFVDYIWEMFRNRQNRFSRETDYPPDLPQCSSFFHTSSAFMSPFEPWNNIDGLSNKYTDNMYEYAPRPQCPACGGSKYLFCARGRCASKIRTGGNCQGFTAGEDACYNGRCVGGRCVGGPPPAARPPVALRPAVVSQTCFNEHECCGTWAANGQCRSNPGYMNQWCKASCSICRPTYAMAGNFLSE</sequence>
<keyword evidence="2" id="KW-1015">Disulfide bond</keyword>
<dbReference type="SUPFAM" id="SSF48056">
    <property type="entry name" value="Di-copper centre-containing domain"/>
    <property type="match status" value="1"/>
</dbReference>
<dbReference type="Proteomes" id="UP000887540">
    <property type="component" value="Unplaced"/>
</dbReference>